<reference evidence="3 4" key="1">
    <citation type="submission" date="2016-02" db="EMBL/GenBank/DDBJ databases">
        <title>Genome analysis of coral dinoflagellate symbionts highlights evolutionary adaptations to a symbiotic lifestyle.</title>
        <authorList>
            <person name="Aranda M."/>
            <person name="Li Y."/>
            <person name="Liew Y.J."/>
            <person name="Baumgarten S."/>
            <person name="Simakov O."/>
            <person name="Wilson M."/>
            <person name="Piel J."/>
            <person name="Ashoor H."/>
            <person name="Bougouffa S."/>
            <person name="Bajic V.B."/>
            <person name="Ryu T."/>
            <person name="Ravasi T."/>
            <person name="Bayer T."/>
            <person name="Micklem G."/>
            <person name="Kim H."/>
            <person name="Bhak J."/>
            <person name="Lajeunesse T.C."/>
            <person name="Voolstra C.R."/>
        </authorList>
    </citation>
    <scope>NUCLEOTIDE SEQUENCE [LARGE SCALE GENOMIC DNA]</scope>
    <source>
        <strain evidence="3 4">CCMP2467</strain>
    </source>
</reference>
<accession>A0A1Q9DAE8</accession>
<dbReference type="Proteomes" id="UP000186817">
    <property type="component" value="Unassembled WGS sequence"/>
</dbReference>
<evidence type="ECO:0000256" key="1">
    <source>
        <dbReference type="SAM" id="MobiDB-lite"/>
    </source>
</evidence>
<protein>
    <submittedName>
        <fullName evidence="3">Uncharacterized protein</fullName>
    </submittedName>
</protein>
<dbReference type="AlphaFoldDB" id="A0A1Q9DAE8"/>
<name>A0A1Q9DAE8_SYMMI</name>
<dbReference type="SUPFAM" id="SSF48403">
    <property type="entry name" value="Ankyrin repeat"/>
    <property type="match status" value="1"/>
</dbReference>
<keyword evidence="2" id="KW-0472">Membrane</keyword>
<evidence type="ECO:0000313" key="4">
    <source>
        <dbReference type="Proteomes" id="UP000186817"/>
    </source>
</evidence>
<evidence type="ECO:0000313" key="3">
    <source>
        <dbReference type="EMBL" id="OLP92174.1"/>
    </source>
</evidence>
<comment type="caution">
    <text evidence="3">The sequence shown here is derived from an EMBL/GenBank/DDBJ whole genome shotgun (WGS) entry which is preliminary data.</text>
</comment>
<dbReference type="InterPro" id="IPR036770">
    <property type="entry name" value="Ankyrin_rpt-contain_sf"/>
</dbReference>
<keyword evidence="4" id="KW-1185">Reference proteome</keyword>
<sequence>MGGAIASLAFGGGRVSKRRSRCFQIHDESSSSDGDIEDEYSFDAEIMAALEDANRPDLSLPPEGRMTPPNEPEPEQKLDKAARFRRSIGAPVWQEDDDEDLDLVEMDLGWPSRLMAVRLFFNFFFGEYDRAYRNRSQQRRALAAAVVAGNLSAARLLLKLGASPNAALDTGWAPLHEVPSAHGAKFKQALSKREHPGQVSTQPPLVNVGQHAVCLLASLVELEKSIGVVVLALEARKTRMANWLLDSGLAVEEGVPPTNTEHADLLSMALEWVVPSAHGAKFKQALSKREHPGQVSTQPPLVNVGQHAVCLLASLVELEKSIGGYSPSFKIIMAVICLVYMALHHGFVKIFLLGPVASHLRKRQRRDDQARLLLAAPVDSSSSAEEYSDDSESSV</sequence>
<organism evidence="3 4">
    <name type="scientific">Symbiodinium microadriaticum</name>
    <name type="common">Dinoflagellate</name>
    <name type="synonym">Zooxanthella microadriatica</name>
    <dbReference type="NCBI Taxonomy" id="2951"/>
    <lineage>
        <taxon>Eukaryota</taxon>
        <taxon>Sar</taxon>
        <taxon>Alveolata</taxon>
        <taxon>Dinophyceae</taxon>
        <taxon>Suessiales</taxon>
        <taxon>Symbiodiniaceae</taxon>
        <taxon>Symbiodinium</taxon>
    </lineage>
</organism>
<dbReference type="OrthoDB" id="339173at2759"/>
<dbReference type="EMBL" id="LSRX01000632">
    <property type="protein sequence ID" value="OLP92174.1"/>
    <property type="molecule type" value="Genomic_DNA"/>
</dbReference>
<keyword evidence="2" id="KW-1133">Transmembrane helix</keyword>
<feature type="region of interest" description="Disordered" evidence="1">
    <location>
        <begin position="53"/>
        <end position="78"/>
    </location>
</feature>
<keyword evidence="2" id="KW-0812">Transmembrane</keyword>
<feature type="transmembrane region" description="Helical" evidence="2">
    <location>
        <begin position="331"/>
        <end position="356"/>
    </location>
</feature>
<proteinExistence type="predicted"/>
<evidence type="ECO:0000256" key="2">
    <source>
        <dbReference type="SAM" id="Phobius"/>
    </source>
</evidence>
<gene>
    <name evidence="3" type="ORF">AK812_SmicGene26044</name>
</gene>
<dbReference type="Gene3D" id="1.25.40.20">
    <property type="entry name" value="Ankyrin repeat-containing domain"/>
    <property type="match status" value="1"/>
</dbReference>